<evidence type="ECO:0000256" key="1">
    <source>
        <dbReference type="ARBA" id="ARBA00004196"/>
    </source>
</evidence>
<dbReference type="PROSITE" id="PS51257">
    <property type="entry name" value="PROKAR_LIPOPROTEIN"/>
    <property type="match status" value="1"/>
</dbReference>
<dbReference type="PANTHER" id="PTHR32347:SF23">
    <property type="entry name" value="BLL5650 PROTEIN"/>
    <property type="match status" value="1"/>
</dbReference>
<dbReference type="Gene3D" id="2.40.30.170">
    <property type="match status" value="1"/>
</dbReference>
<evidence type="ECO:0000256" key="2">
    <source>
        <dbReference type="ARBA" id="ARBA00023054"/>
    </source>
</evidence>
<comment type="caution">
    <text evidence="4">The sequence shown here is derived from an EMBL/GenBank/DDBJ whole genome shotgun (WGS) entry which is preliminary data.</text>
</comment>
<dbReference type="InterPro" id="IPR050465">
    <property type="entry name" value="UPF0194_transport"/>
</dbReference>
<accession>A0ABW1XH98</accession>
<dbReference type="Proteomes" id="UP001596364">
    <property type="component" value="Unassembled WGS sequence"/>
</dbReference>
<dbReference type="EMBL" id="JBHSUS010000001">
    <property type="protein sequence ID" value="MFC6439139.1"/>
    <property type="molecule type" value="Genomic_DNA"/>
</dbReference>
<feature type="coiled-coil region" evidence="3">
    <location>
        <begin position="87"/>
        <end position="142"/>
    </location>
</feature>
<dbReference type="RefSeq" id="WP_131259251.1">
    <property type="nucleotide sequence ID" value="NZ_JBHSUS010000001.1"/>
</dbReference>
<gene>
    <name evidence="4" type="ORF">ACFP85_03085</name>
</gene>
<dbReference type="PANTHER" id="PTHR32347">
    <property type="entry name" value="EFFLUX SYSTEM COMPONENT YKNX-RELATED"/>
    <property type="match status" value="1"/>
</dbReference>
<keyword evidence="2 3" id="KW-0175">Coiled coil</keyword>
<reference evidence="5" key="1">
    <citation type="journal article" date="2019" name="Int. J. Syst. Evol. Microbiol.">
        <title>The Global Catalogue of Microorganisms (GCM) 10K type strain sequencing project: providing services to taxonomists for standard genome sequencing and annotation.</title>
        <authorList>
            <consortium name="The Broad Institute Genomics Platform"/>
            <consortium name="The Broad Institute Genome Sequencing Center for Infectious Disease"/>
            <person name="Wu L."/>
            <person name="Ma J."/>
        </authorList>
    </citation>
    <scope>NUCLEOTIDE SEQUENCE [LARGE SCALE GENOMIC DNA]</scope>
    <source>
        <strain evidence="5">CGMCC 1.16031</strain>
    </source>
</reference>
<keyword evidence="5" id="KW-1185">Reference proteome</keyword>
<protein>
    <submittedName>
        <fullName evidence="4">HlyD family secretion protein</fullName>
    </submittedName>
</protein>
<comment type="subcellular location">
    <subcellularLocation>
        <location evidence="1">Cell envelope</location>
    </subcellularLocation>
</comment>
<name>A0ABW1XH98_9ALTE</name>
<evidence type="ECO:0000313" key="5">
    <source>
        <dbReference type="Proteomes" id="UP001596364"/>
    </source>
</evidence>
<evidence type="ECO:0000256" key="3">
    <source>
        <dbReference type="SAM" id="Coils"/>
    </source>
</evidence>
<evidence type="ECO:0000313" key="4">
    <source>
        <dbReference type="EMBL" id="MFC6439139.1"/>
    </source>
</evidence>
<proteinExistence type="predicted"/>
<sequence length="329" mass="35991">MKKHMINLAALAVIGVLTGCGESAQTVTQNQAPAVSAPAELVSLKSATLGPPNVRRMWQFKIAKLAPENTQVKAGDVVLVFDGQNLKTDLIGRISDLDAQKKRAESEQLDDEAKEQDLVLALAEAEMNFEKAKRKAEIVDASRSRIERDKQQADFEYANAALAQAKQRLAHHREAMVINRQVAQGKVATLQGKVDEIKGDIAKLTVRAPKDGLVIYKTGGEGEKPAEGETVFLGRSLIELPSLDEVALKAEFSEPDTSRLQPGQTVRVVFEAYPEMAYLGRITHLGQAYYPKSSSSSKIIFDALIELGEQRPEVMRPGMKAKVELSNES</sequence>
<organism evidence="4 5">
    <name type="scientific">Pseudobowmanella zhangzhouensis</name>
    <dbReference type="NCBI Taxonomy" id="1537679"/>
    <lineage>
        <taxon>Bacteria</taxon>
        <taxon>Pseudomonadati</taxon>
        <taxon>Pseudomonadota</taxon>
        <taxon>Gammaproteobacteria</taxon>
        <taxon>Alteromonadales</taxon>
        <taxon>Alteromonadaceae</taxon>
    </lineage>
</organism>